<dbReference type="FunFam" id="3.40.50.720:FF:000018">
    <property type="entry name" value="Malate dehydrogenase"/>
    <property type="match status" value="1"/>
</dbReference>
<keyword evidence="13" id="KW-1185">Reference proteome</keyword>
<evidence type="ECO:0000259" key="10">
    <source>
        <dbReference type="Pfam" id="PF00056"/>
    </source>
</evidence>
<comment type="activity regulation">
    <text evidence="7">Allosterically activated by fructose 1,6-bisphosphate (FBP).</text>
</comment>
<dbReference type="PROSITE" id="PS00064">
    <property type="entry name" value="L_LDH"/>
    <property type="match status" value="1"/>
</dbReference>
<comment type="similarity">
    <text evidence="2 7">Belongs to the LDH/MDH superfamily. LDH family.</text>
</comment>
<feature type="binding site" evidence="7">
    <location>
        <begin position="124"/>
        <end position="127"/>
    </location>
    <ligand>
        <name>substrate</name>
    </ligand>
</feature>
<dbReference type="AlphaFoldDB" id="A0A2A2WR98"/>
<comment type="caution">
    <text evidence="7">Lacks conserved residue(s) required for the propagation of feature annotation.</text>
</comment>
<evidence type="ECO:0000256" key="9">
    <source>
        <dbReference type="PIRSR" id="PIRSR000102-3"/>
    </source>
</evidence>
<evidence type="ECO:0000256" key="2">
    <source>
        <dbReference type="ARBA" id="ARBA00006054"/>
    </source>
</evidence>
<dbReference type="InterPro" id="IPR001236">
    <property type="entry name" value="Lactate/malate_DH_N"/>
</dbReference>
<comment type="subcellular location">
    <subcellularLocation>
        <location evidence="7">Cytoplasm</location>
    </subcellularLocation>
</comment>
<protein>
    <recommendedName>
        <fullName evidence="3 7">L-lactate dehydrogenase</fullName>
        <shortName evidence="7">L-LDH</shortName>
        <ecNumber evidence="3 7">1.1.1.27</ecNumber>
    </recommendedName>
</protein>
<dbReference type="EC" id="1.1.1.27" evidence="3 7"/>
<keyword evidence="7" id="KW-0963">Cytoplasm</keyword>
<feature type="domain" description="Lactate/malate dehydrogenase C-terminal" evidence="11">
    <location>
        <begin position="149"/>
        <end position="312"/>
    </location>
</feature>
<evidence type="ECO:0000259" key="11">
    <source>
        <dbReference type="Pfam" id="PF02866"/>
    </source>
</evidence>
<feature type="binding site" evidence="7">
    <location>
        <position position="232"/>
    </location>
    <ligand>
        <name>substrate</name>
    </ligand>
</feature>
<dbReference type="PIRSF" id="PIRSF000102">
    <property type="entry name" value="Lac_mal_DH"/>
    <property type="match status" value="1"/>
</dbReference>
<reference evidence="13" key="1">
    <citation type="submission" date="2017-09" db="EMBL/GenBank/DDBJ databases">
        <authorList>
            <person name="Zhang Y."/>
            <person name="Huang X."/>
            <person name="Liu J."/>
            <person name="Lu L."/>
            <person name="Peng K."/>
        </authorList>
    </citation>
    <scope>NUCLEOTIDE SEQUENCE [LARGE SCALE GENOMIC DNA]</scope>
    <source>
        <strain evidence="13">S-XJ-1</strain>
    </source>
</reference>
<keyword evidence="5 7" id="KW-0520">NAD</keyword>
<evidence type="ECO:0000256" key="8">
    <source>
        <dbReference type="PIRSR" id="PIRSR000102-1"/>
    </source>
</evidence>
<dbReference type="HAMAP" id="MF_00488">
    <property type="entry name" value="Lactate_dehydrog"/>
    <property type="match status" value="1"/>
</dbReference>
<dbReference type="OrthoDB" id="9802969at2"/>
<dbReference type="GO" id="GO:0004459">
    <property type="term" value="F:L-lactate dehydrogenase (NAD+) activity"/>
    <property type="evidence" value="ECO:0007669"/>
    <property type="project" value="UniProtKB-UniRule"/>
</dbReference>
<dbReference type="PANTHER" id="PTHR43128">
    <property type="entry name" value="L-2-HYDROXYCARBOXYLATE DEHYDROGENASE (NAD(P)(+))"/>
    <property type="match status" value="1"/>
</dbReference>
<evidence type="ECO:0000256" key="1">
    <source>
        <dbReference type="ARBA" id="ARBA00004843"/>
    </source>
</evidence>
<evidence type="ECO:0000256" key="7">
    <source>
        <dbReference type="HAMAP-Rule" id="MF_00488"/>
    </source>
</evidence>
<comment type="caution">
    <text evidence="12">The sequence shown here is derived from an EMBL/GenBank/DDBJ whole genome shotgun (WGS) entry which is preliminary data.</text>
</comment>
<dbReference type="GO" id="GO:0006096">
    <property type="term" value="P:glycolytic process"/>
    <property type="evidence" value="ECO:0007669"/>
    <property type="project" value="UniProtKB-UniRule"/>
</dbReference>
<comment type="pathway">
    <text evidence="1 7">Fermentation; pyruvate fermentation to lactate; (S)-lactate from pyruvate: step 1/1.</text>
</comment>
<feature type="binding site" evidence="7">
    <location>
        <position position="157"/>
    </location>
    <ligand>
        <name>beta-D-fructose 1,6-bisphosphate</name>
        <dbReference type="ChEBI" id="CHEBI:32966"/>
        <note>allosteric activator</note>
    </ligand>
</feature>
<evidence type="ECO:0000256" key="5">
    <source>
        <dbReference type="ARBA" id="ARBA00023027"/>
    </source>
</evidence>
<dbReference type="GO" id="GO:0005737">
    <property type="term" value="C:cytoplasm"/>
    <property type="evidence" value="ECO:0007669"/>
    <property type="project" value="UniProtKB-SubCell"/>
</dbReference>
<dbReference type="PANTHER" id="PTHR43128:SF16">
    <property type="entry name" value="L-LACTATE DEHYDROGENASE"/>
    <property type="match status" value="1"/>
</dbReference>
<accession>A0A2A2WR98</accession>
<proteinExistence type="inferred from homology"/>
<evidence type="ECO:0000256" key="4">
    <source>
        <dbReference type="ARBA" id="ARBA00023002"/>
    </source>
</evidence>
<dbReference type="SUPFAM" id="SSF51735">
    <property type="entry name" value="NAD(P)-binding Rossmann-fold domains"/>
    <property type="match status" value="1"/>
</dbReference>
<name>A0A2A2WR98_9ACTN</name>
<dbReference type="UniPathway" id="UPA00554">
    <property type="reaction ID" value="UER00611"/>
</dbReference>
<keyword evidence="7" id="KW-0597">Phosphoprotein</keyword>
<feature type="binding site" evidence="7">
    <location>
        <position position="147"/>
    </location>
    <ligand>
        <name>NAD(+)</name>
        <dbReference type="ChEBI" id="CHEBI:57540"/>
    </ligand>
</feature>
<feature type="binding site" evidence="7">
    <location>
        <begin position="83"/>
        <end position="84"/>
    </location>
    <ligand>
        <name>NAD(+)</name>
        <dbReference type="ChEBI" id="CHEBI:57540"/>
    </ligand>
</feature>
<gene>
    <name evidence="7" type="primary">ldh</name>
    <name evidence="12" type="ORF">CEY15_07220</name>
</gene>
<feature type="binding site" evidence="7">
    <location>
        <position position="17"/>
    </location>
    <ligand>
        <name>NAD(+)</name>
        <dbReference type="ChEBI" id="CHEBI:57540"/>
    </ligand>
</feature>
<dbReference type="SUPFAM" id="SSF56327">
    <property type="entry name" value="LDH C-terminal domain-like"/>
    <property type="match status" value="1"/>
</dbReference>
<dbReference type="Proteomes" id="UP000218810">
    <property type="component" value="Unassembled WGS sequence"/>
</dbReference>
<comment type="catalytic activity">
    <reaction evidence="6 7">
        <text>(S)-lactate + NAD(+) = pyruvate + NADH + H(+)</text>
        <dbReference type="Rhea" id="RHEA:23444"/>
        <dbReference type="ChEBI" id="CHEBI:15361"/>
        <dbReference type="ChEBI" id="CHEBI:15378"/>
        <dbReference type="ChEBI" id="CHEBI:16651"/>
        <dbReference type="ChEBI" id="CHEBI:57540"/>
        <dbReference type="ChEBI" id="CHEBI:57945"/>
        <dbReference type="EC" id="1.1.1.27"/>
    </reaction>
</comment>
<feature type="binding site" evidence="7">
    <location>
        <position position="86"/>
    </location>
    <ligand>
        <name>substrate</name>
    </ligand>
</feature>
<evidence type="ECO:0000256" key="6">
    <source>
        <dbReference type="ARBA" id="ARBA00049258"/>
    </source>
</evidence>
<feature type="binding site" evidence="7">
    <location>
        <position position="172"/>
    </location>
    <ligand>
        <name>beta-D-fructose 1,6-bisphosphate</name>
        <dbReference type="ChEBI" id="CHEBI:32966"/>
        <note>allosteric activator</note>
    </ligand>
</feature>
<keyword evidence="7" id="KW-0021">Allosteric enzyme</keyword>
<dbReference type="InterPro" id="IPR018177">
    <property type="entry name" value="L-lactate_DH_AS"/>
</dbReference>
<dbReference type="InterPro" id="IPR011304">
    <property type="entry name" value="L-lactate_DH"/>
</dbReference>
<feature type="binding site" evidence="9">
    <location>
        <position position="99"/>
    </location>
    <ligand>
        <name>NAD(+)</name>
        <dbReference type="ChEBI" id="CHEBI:57540"/>
    </ligand>
</feature>
<sequence>MKASIGNRIVLIGAGDVGIAYGYALVNQGLADHLSIIDIDHDKLVGEVMDLNHGVVWAPSPTLVTEGTYDDCADATMVVICAGAAQRPGETRLDLVGRNMAIFEGIVGDVMATGFDGILLVATNPVDILTQASWRYSGLPSAQVIGSGTILDSARFRFMLGEYYDVAPMSVHASIIGEHGDTELPVFSSANVSGVPLRRDLDGDPATRERLARIFTETRDAAYRIIDSKGSTSYGIGMGLARITRAVLRNEQVSLPVSTLLRGEYGQDGIFIGVPAVIGRTGVQRVVELELDATEIEQFARSASALRAVSEQFEILR</sequence>
<feature type="binding site" evidence="7">
    <location>
        <position position="69"/>
    </location>
    <ligand>
        <name>NAD(+)</name>
        <dbReference type="ChEBI" id="CHEBI:57540"/>
    </ligand>
</feature>
<dbReference type="GO" id="GO:0006089">
    <property type="term" value="P:lactate metabolic process"/>
    <property type="evidence" value="ECO:0007669"/>
    <property type="project" value="TreeGrafter"/>
</dbReference>
<dbReference type="Gene3D" id="3.90.110.10">
    <property type="entry name" value="Lactate dehydrogenase/glycoside hydrolase, family 4, C-terminal"/>
    <property type="match status" value="1"/>
</dbReference>
<feature type="binding site" evidence="7">
    <location>
        <position position="92"/>
    </location>
    <ligand>
        <name>substrate</name>
    </ligand>
</feature>
<feature type="modified residue" description="Phosphotyrosine" evidence="7">
    <location>
        <position position="223"/>
    </location>
</feature>
<dbReference type="InterPro" id="IPR036291">
    <property type="entry name" value="NAD(P)-bd_dom_sf"/>
</dbReference>
<feature type="binding site" evidence="7">
    <location>
        <begin position="122"/>
        <end position="124"/>
    </location>
    <ligand>
        <name>NAD(+)</name>
        <dbReference type="ChEBI" id="CHEBI:57540"/>
    </ligand>
</feature>
<dbReference type="InterPro" id="IPR001557">
    <property type="entry name" value="L-lactate/malate_DH"/>
</dbReference>
<feature type="active site" description="Proton acceptor" evidence="7 8">
    <location>
        <position position="179"/>
    </location>
</feature>
<dbReference type="PRINTS" id="PR00086">
    <property type="entry name" value="LLDHDRGNASE"/>
</dbReference>
<feature type="binding site" evidence="7">
    <location>
        <position position="43"/>
    </location>
    <ligand>
        <name>NAD(+)</name>
        <dbReference type="ChEBI" id="CHEBI:57540"/>
    </ligand>
</feature>
<comment type="subunit">
    <text evidence="7">Homotetramer.</text>
</comment>
<dbReference type="NCBIfam" id="TIGR01771">
    <property type="entry name" value="L-LDH-NAD"/>
    <property type="match status" value="1"/>
</dbReference>
<feature type="binding site" evidence="9">
    <location>
        <begin position="13"/>
        <end position="18"/>
    </location>
    <ligand>
        <name>NAD(+)</name>
        <dbReference type="ChEBI" id="CHEBI:57540"/>
    </ligand>
</feature>
<evidence type="ECO:0000256" key="3">
    <source>
        <dbReference type="ARBA" id="ARBA00012967"/>
    </source>
</evidence>
<comment type="function">
    <text evidence="7">Catalyzes the conversion of lactate to pyruvate.</text>
</comment>
<dbReference type="Pfam" id="PF00056">
    <property type="entry name" value="Ldh_1_N"/>
    <property type="match status" value="1"/>
</dbReference>
<dbReference type="RefSeq" id="WP_095717867.1">
    <property type="nucleotide sequence ID" value="NZ_NTGA01000013.1"/>
</dbReference>
<dbReference type="Pfam" id="PF02866">
    <property type="entry name" value="Ldh_1_C"/>
    <property type="match status" value="1"/>
</dbReference>
<evidence type="ECO:0000313" key="12">
    <source>
        <dbReference type="EMBL" id="PAY23675.1"/>
    </source>
</evidence>
<feature type="domain" description="Lactate/malate dehydrogenase N-terminal" evidence="10">
    <location>
        <begin position="8"/>
        <end position="146"/>
    </location>
</feature>
<dbReference type="NCBIfam" id="NF000824">
    <property type="entry name" value="PRK00066.1"/>
    <property type="match status" value="1"/>
</dbReference>
<dbReference type="Gene3D" id="3.40.50.720">
    <property type="entry name" value="NAD(P)-binding Rossmann-like Domain"/>
    <property type="match status" value="1"/>
</dbReference>
<organism evidence="12 13">
    <name type="scientific">Dietzia natronolimnaea</name>
    <dbReference type="NCBI Taxonomy" id="161920"/>
    <lineage>
        <taxon>Bacteria</taxon>
        <taxon>Bacillati</taxon>
        <taxon>Actinomycetota</taxon>
        <taxon>Actinomycetes</taxon>
        <taxon>Mycobacteriales</taxon>
        <taxon>Dietziaceae</taxon>
        <taxon>Dietzia</taxon>
    </lineage>
</organism>
<dbReference type="InterPro" id="IPR022383">
    <property type="entry name" value="Lactate/malate_DH_C"/>
</dbReference>
<dbReference type="CDD" id="cd05291">
    <property type="entry name" value="HicDH_like"/>
    <property type="match status" value="1"/>
</dbReference>
<evidence type="ECO:0000313" key="13">
    <source>
        <dbReference type="Proteomes" id="UP000218810"/>
    </source>
</evidence>
<dbReference type="InterPro" id="IPR015955">
    <property type="entry name" value="Lactate_DH/Glyco_Ohase_4_C"/>
</dbReference>
<keyword evidence="4 7" id="KW-0560">Oxidoreductase</keyword>
<feature type="binding site" evidence="7 9">
    <location>
        <position position="38"/>
    </location>
    <ligand>
        <name>NAD(+)</name>
        <dbReference type="ChEBI" id="CHEBI:57540"/>
    </ligand>
</feature>
<dbReference type="EMBL" id="NTGA01000013">
    <property type="protein sequence ID" value="PAY23675.1"/>
    <property type="molecule type" value="Genomic_DNA"/>
</dbReference>
<feature type="binding site" evidence="7">
    <location>
        <begin position="152"/>
        <end position="155"/>
    </location>
    <ligand>
        <name>substrate</name>
    </ligand>
</feature>